<proteinExistence type="inferred from homology"/>
<feature type="region of interest" description="Disordered" evidence="4">
    <location>
        <begin position="26"/>
        <end position="80"/>
    </location>
</feature>
<dbReference type="GO" id="GO:0071630">
    <property type="term" value="P:nuclear protein quality control by the ubiquitin-proteasome system"/>
    <property type="evidence" value="ECO:0007669"/>
    <property type="project" value="InterPro"/>
</dbReference>
<dbReference type="EMBL" id="JRES01000483">
    <property type="protein sequence ID" value="KNC30933.1"/>
    <property type="molecule type" value="Genomic_DNA"/>
</dbReference>
<comment type="caution">
    <text evidence="5">The sequence shown here is derived from an EMBL/GenBank/DDBJ whole genome shotgun (WGS) entry which is preliminary data.</text>
</comment>
<feature type="non-terminal residue" evidence="5">
    <location>
        <position position="295"/>
    </location>
</feature>
<sequence length="295" mass="32974">MEVDAVKSPELADSLTRDTHDMLASAASMFQMVNPRSSGDEDDTPIPDERSIIRSSGVPSVADFDNGSQNFDHDQERNRNQAALDLEMEMERDRNEGGGMDMPSDPIEPQEPQEPQDQEERDMLPDFDRMSMVSNFTNSFQRKRRYDDSAGVTKRTRTSAPKAQFGRIAGVRRRLEALNQSQIVDIVEKLVDSQPDLASIVDMVAPPLTAEQALKVLNKYFNSILDKMPLGGTNNDYAFLRVKPQWIDFFAALADYISLFTSVAAPHFIPEPDVVQSKINAALEFLDGATSILLQ</sequence>
<dbReference type="STRING" id="7375.A0A0L0CEW5"/>
<comment type="similarity">
    <text evidence="2">Belongs to the cut8/STS1 family.</text>
</comment>
<keyword evidence="3" id="KW-0539">Nucleus</keyword>
<reference evidence="5 6" key="1">
    <citation type="journal article" date="2015" name="Nat. Commun.">
        <title>Lucilia cuprina genome unlocks parasitic fly biology to underpin future interventions.</title>
        <authorList>
            <person name="Anstead C.A."/>
            <person name="Korhonen P.K."/>
            <person name="Young N.D."/>
            <person name="Hall R.S."/>
            <person name="Jex A.R."/>
            <person name="Murali S.C."/>
            <person name="Hughes D.S."/>
            <person name="Lee S.F."/>
            <person name="Perry T."/>
            <person name="Stroehlein A.J."/>
            <person name="Ansell B.R."/>
            <person name="Breugelmans B."/>
            <person name="Hofmann A."/>
            <person name="Qu J."/>
            <person name="Dugan S."/>
            <person name="Lee S.L."/>
            <person name="Chao H."/>
            <person name="Dinh H."/>
            <person name="Han Y."/>
            <person name="Doddapaneni H.V."/>
            <person name="Worley K.C."/>
            <person name="Muzny D.M."/>
            <person name="Ioannidis P."/>
            <person name="Waterhouse R.M."/>
            <person name="Zdobnov E.M."/>
            <person name="James P.J."/>
            <person name="Bagnall N.H."/>
            <person name="Kotze A.C."/>
            <person name="Gibbs R.A."/>
            <person name="Richards S."/>
            <person name="Batterham P."/>
            <person name="Gasser R.B."/>
        </authorList>
    </citation>
    <scope>NUCLEOTIDE SEQUENCE [LARGE SCALE GENOMIC DNA]</scope>
    <source>
        <strain evidence="5 6">LS</strain>
        <tissue evidence="5">Full body</tissue>
    </source>
</reference>
<dbReference type="InterPro" id="IPR038422">
    <property type="entry name" value="Cut8/Sts1_sf"/>
</dbReference>
<evidence type="ECO:0000313" key="6">
    <source>
        <dbReference type="Proteomes" id="UP000037069"/>
    </source>
</evidence>
<dbReference type="GO" id="GO:0031965">
    <property type="term" value="C:nuclear membrane"/>
    <property type="evidence" value="ECO:0007669"/>
    <property type="project" value="TreeGrafter"/>
</dbReference>
<dbReference type="PANTHER" id="PTHR28032">
    <property type="entry name" value="FI02826P"/>
    <property type="match status" value="1"/>
</dbReference>
<dbReference type="AlphaFoldDB" id="A0A0L0CEW5"/>
<dbReference type="Gene3D" id="1.20.58.1590">
    <property type="entry name" value="Tethering factor for nuclear proteasome Cut8/Sts1"/>
    <property type="match status" value="1"/>
</dbReference>
<evidence type="ECO:0000256" key="2">
    <source>
        <dbReference type="ARBA" id="ARBA00006199"/>
    </source>
</evidence>
<dbReference type="InterPro" id="IPR013868">
    <property type="entry name" value="Cut8/Sts1_fam"/>
</dbReference>
<evidence type="ECO:0000256" key="1">
    <source>
        <dbReference type="ARBA" id="ARBA00004123"/>
    </source>
</evidence>
<organism evidence="5 6">
    <name type="scientific">Lucilia cuprina</name>
    <name type="common">Green bottle fly</name>
    <name type="synonym">Australian sheep blowfly</name>
    <dbReference type="NCBI Taxonomy" id="7375"/>
    <lineage>
        <taxon>Eukaryota</taxon>
        <taxon>Metazoa</taxon>
        <taxon>Ecdysozoa</taxon>
        <taxon>Arthropoda</taxon>
        <taxon>Hexapoda</taxon>
        <taxon>Insecta</taxon>
        <taxon>Pterygota</taxon>
        <taxon>Neoptera</taxon>
        <taxon>Endopterygota</taxon>
        <taxon>Diptera</taxon>
        <taxon>Brachycera</taxon>
        <taxon>Muscomorpha</taxon>
        <taxon>Oestroidea</taxon>
        <taxon>Calliphoridae</taxon>
        <taxon>Luciliinae</taxon>
        <taxon>Lucilia</taxon>
    </lineage>
</organism>
<dbReference type="Pfam" id="PF08559">
    <property type="entry name" value="Cut8"/>
    <property type="match status" value="1"/>
</dbReference>
<evidence type="ECO:0000256" key="3">
    <source>
        <dbReference type="ARBA" id="ARBA00023242"/>
    </source>
</evidence>
<dbReference type="GO" id="GO:0031144">
    <property type="term" value="P:proteasome localization"/>
    <property type="evidence" value="ECO:0007669"/>
    <property type="project" value="InterPro"/>
</dbReference>
<keyword evidence="6" id="KW-1185">Reference proteome</keyword>
<evidence type="ECO:0000313" key="5">
    <source>
        <dbReference type="EMBL" id="KNC30933.1"/>
    </source>
</evidence>
<gene>
    <name evidence="5" type="ORF">FF38_10511</name>
</gene>
<evidence type="ECO:0000256" key="4">
    <source>
        <dbReference type="SAM" id="MobiDB-lite"/>
    </source>
</evidence>
<dbReference type="Proteomes" id="UP000037069">
    <property type="component" value="Unassembled WGS sequence"/>
</dbReference>
<protein>
    <submittedName>
        <fullName evidence="5">Uncharacterized protein</fullName>
    </submittedName>
</protein>
<dbReference type="GO" id="GO:0070628">
    <property type="term" value="F:proteasome binding"/>
    <property type="evidence" value="ECO:0007669"/>
    <property type="project" value="TreeGrafter"/>
</dbReference>
<dbReference type="PANTHER" id="PTHR28032:SF1">
    <property type="entry name" value="FI02826P"/>
    <property type="match status" value="1"/>
</dbReference>
<feature type="region of interest" description="Disordered" evidence="4">
    <location>
        <begin position="94"/>
        <end position="120"/>
    </location>
</feature>
<name>A0A0L0CEW5_LUCCU</name>
<accession>A0A0L0CEW5</accession>
<comment type="subcellular location">
    <subcellularLocation>
        <location evidence="1">Nucleus</location>
    </subcellularLocation>
</comment>